<dbReference type="GeneID" id="37014913"/>
<keyword evidence="2" id="KW-0812">Transmembrane</keyword>
<evidence type="ECO:0000313" key="4">
    <source>
        <dbReference type="Proteomes" id="UP000245942"/>
    </source>
</evidence>
<sequence>MPLQPPQPAAAKPPPPSSSPHDDSKSQGGEIPTYDQAVAESIAAHNQASSQNRHLPPPPLLAESSQPAGSYGVHAPVPGAPHRIVYIQDPHSAHPMRVAPMPPPSAMPPVLLYTADPSIARRRALARFAKAFMWAWLISILIAFMTGAIQFVDYDEDGEDWQGLRRITGISALKWGGQ</sequence>
<feature type="compositionally biased region" description="Polar residues" evidence="1">
    <location>
        <begin position="44"/>
        <end position="53"/>
    </location>
</feature>
<dbReference type="EMBL" id="KZ819334">
    <property type="protein sequence ID" value="PWN18834.1"/>
    <property type="molecule type" value="Genomic_DNA"/>
</dbReference>
<evidence type="ECO:0000256" key="1">
    <source>
        <dbReference type="SAM" id="MobiDB-lite"/>
    </source>
</evidence>
<reference evidence="3 4" key="1">
    <citation type="journal article" date="2018" name="Mol. Biol. Evol.">
        <title>Broad Genomic Sampling Reveals a Smut Pathogenic Ancestry of the Fungal Clade Ustilaginomycotina.</title>
        <authorList>
            <person name="Kijpornyongpan T."/>
            <person name="Mondo S.J."/>
            <person name="Barry K."/>
            <person name="Sandor L."/>
            <person name="Lee J."/>
            <person name="Lipzen A."/>
            <person name="Pangilinan J."/>
            <person name="LaButti K."/>
            <person name="Hainaut M."/>
            <person name="Henrissat B."/>
            <person name="Grigoriev I.V."/>
            <person name="Spatafora J.W."/>
            <person name="Aime M.C."/>
        </authorList>
    </citation>
    <scope>NUCLEOTIDE SEQUENCE [LARGE SCALE GENOMIC DNA]</scope>
    <source>
        <strain evidence="3 4">MCA 4718</strain>
    </source>
</reference>
<evidence type="ECO:0000256" key="2">
    <source>
        <dbReference type="SAM" id="Phobius"/>
    </source>
</evidence>
<feature type="region of interest" description="Disordered" evidence="1">
    <location>
        <begin position="1"/>
        <end position="74"/>
    </location>
</feature>
<organism evidence="3 4">
    <name type="scientific">Pseudomicrostroma glucosiphilum</name>
    <dbReference type="NCBI Taxonomy" id="1684307"/>
    <lineage>
        <taxon>Eukaryota</taxon>
        <taxon>Fungi</taxon>
        <taxon>Dikarya</taxon>
        <taxon>Basidiomycota</taxon>
        <taxon>Ustilaginomycotina</taxon>
        <taxon>Exobasidiomycetes</taxon>
        <taxon>Microstromatales</taxon>
        <taxon>Microstromatales incertae sedis</taxon>
        <taxon>Pseudomicrostroma</taxon>
    </lineage>
</organism>
<keyword evidence="2" id="KW-0472">Membrane</keyword>
<feature type="compositionally biased region" description="Pro residues" evidence="1">
    <location>
        <begin position="1"/>
        <end position="18"/>
    </location>
</feature>
<dbReference type="AlphaFoldDB" id="A0A316U1X9"/>
<dbReference type="Proteomes" id="UP000245942">
    <property type="component" value="Unassembled WGS sequence"/>
</dbReference>
<feature type="transmembrane region" description="Helical" evidence="2">
    <location>
        <begin position="131"/>
        <end position="152"/>
    </location>
</feature>
<evidence type="ECO:0000313" key="3">
    <source>
        <dbReference type="EMBL" id="PWN18834.1"/>
    </source>
</evidence>
<accession>A0A316U1X9</accession>
<protein>
    <submittedName>
        <fullName evidence="3">Uncharacterized protein</fullName>
    </submittedName>
</protein>
<keyword evidence="2" id="KW-1133">Transmembrane helix</keyword>
<keyword evidence="4" id="KW-1185">Reference proteome</keyword>
<dbReference type="RefSeq" id="XP_025345994.1">
    <property type="nucleotide sequence ID" value="XM_025493179.1"/>
</dbReference>
<gene>
    <name evidence="3" type="ORF">BCV69DRAFT_284810</name>
</gene>
<proteinExistence type="predicted"/>
<name>A0A316U1X9_9BASI</name>